<evidence type="ECO:0000256" key="2">
    <source>
        <dbReference type="SAM" id="SignalP"/>
    </source>
</evidence>
<feature type="chain" id="PRO_5036742730" evidence="2">
    <location>
        <begin position="25"/>
        <end position="316"/>
    </location>
</feature>
<name>A0A923RUU5_9FIRM</name>
<feature type="domain" description="SLH" evidence="3">
    <location>
        <begin position="262"/>
        <end position="316"/>
    </location>
</feature>
<evidence type="ECO:0000259" key="3">
    <source>
        <dbReference type="PROSITE" id="PS51272"/>
    </source>
</evidence>
<dbReference type="PROSITE" id="PS51272">
    <property type="entry name" value="SLH"/>
    <property type="match status" value="2"/>
</dbReference>
<evidence type="ECO:0000256" key="1">
    <source>
        <dbReference type="ARBA" id="ARBA00022737"/>
    </source>
</evidence>
<dbReference type="Proteomes" id="UP000606499">
    <property type="component" value="Unassembled WGS sequence"/>
</dbReference>
<dbReference type="InterPro" id="IPR001119">
    <property type="entry name" value="SLH_dom"/>
</dbReference>
<dbReference type="Pfam" id="PF00395">
    <property type="entry name" value="SLH"/>
    <property type="match status" value="2"/>
</dbReference>
<proteinExistence type="predicted"/>
<keyword evidence="5" id="KW-1185">Reference proteome</keyword>
<gene>
    <name evidence="4" type="ORF">H8S45_02005</name>
</gene>
<keyword evidence="1" id="KW-0677">Repeat</keyword>
<feature type="signal peptide" evidence="2">
    <location>
        <begin position="1"/>
        <end position="24"/>
    </location>
</feature>
<protein>
    <submittedName>
        <fullName evidence="4">S-layer homology domain-containing protein</fullName>
    </submittedName>
</protein>
<keyword evidence="2" id="KW-0732">Signal</keyword>
<dbReference type="AlphaFoldDB" id="A0A923RUU5"/>
<evidence type="ECO:0000313" key="4">
    <source>
        <dbReference type="EMBL" id="MBC5724243.1"/>
    </source>
</evidence>
<accession>A0A923RUU5</accession>
<dbReference type="RefSeq" id="WP_147573745.1">
    <property type="nucleotide sequence ID" value="NZ_JACOPL010000002.1"/>
</dbReference>
<sequence length="316" mass="33912">MKKCLLSLILAVSLCMGLTVPAFAAQAGDTTLTDIHGWQYTLSQPIIGTETVQDVIGGDEFTVLLVPAGTVLTVDAPRGFCVSTYDATRGWITTFDLHINTLALETGKTVMCVQDNGGAYAGEQRTAFRAVEQGGSTTQPAQDTETDTGFSDVKSGAYYADAVAWAVEQGITTGTSDTTFSPEELCTRGQIITFLWRAAGSPEPESMAGYFADVSKDSYYFKATQWANEQDMTTGIGFDPDYSCTRADAVDFMWKMDGKPESAAPAAFTDVPDYYADAVAWAVEQGVTTGTSDTTFSPSDTCTRGQIVTFLYRAFA</sequence>
<evidence type="ECO:0000313" key="5">
    <source>
        <dbReference type="Proteomes" id="UP000606499"/>
    </source>
</evidence>
<comment type="caution">
    <text evidence="4">The sequence shown here is derived from an EMBL/GenBank/DDBJ whole genome shotgun (WGS) entry which is preliminary data.</text>
</comment>
<feature type="domain" description="SLH" evidence="3">
    <location>
        <begin position="146"/>
        <end position="209"/>
    </location>
</feature>
<dbReference type="EMBL" id="JACOPL010000002">
    <property type="protein sequence ID" value="MBC5724243.1"/>
    <property type="molecule type" value="Genomic_DNA"/>
</dbReference>
<reference evidence="4" key="1">
    <citation type="submission" date="2020-08" db="EMBL/GenBank/DDBJ databases">
        <title>Genome public.</title>
        <authorList>
            <person name="Liu C."/>
            <person name="Sun Q."/>
        </authorList>
    </citation>
    <scope>NUCLEOTIDE SEQUENCE</scope>
    <source>
        <strain evidence="4">NSJ-28</strain>
    </source>
</reference>
<organism evidence="4 5">
    <name type="scientific">Agathobaculum faecis</name>
    <dbReference type="NCBI Taxonomy" id="2763013"/>
    <lineage>
        <taxon>Bacteria</taxon>
        <taxon>Bacillati</taxon>
        <taxon>Bacillota</taxon>
        <taxon>Clostridia</taxon>
        <taxon>Eubacteriales</taxon>
        <taxon>Butyricicoccaceae</taxon>
        <taxon>Agathobaculum</taxon>
    </lineage>
</organism>